<keyword evidence="10" id="KW-0169">Cobalamin biosynthesis</keyword>
<dbReference type="Pfam" id="PF02283">
    <property type="entry name" value="CobU"/>
    <property type="match status" value="1"/>
</dbReference>
<dbReference type="EC" id="2.7.7.62" evidence="9"/>
<comment type="pathway">
    <text evidence="6">Cofactor biosynthesis; adenosylcobalamin biosynthesis; adenosylcobalamin from cob(II)yrinate a,c-diamide: step 5/7.</text>
</comment>
<evidence type="ECO:0000256" key="7">
    <source>
        <dbReference type="ARBA" id="ARBA00007490"/>
    </source>
</evidence>
<evidence type="ECO:0000256" key="14">
    <source>
        <dbReference type="ARBA" id="ARBA00022840"/>
    </source>
</evidence>
<dbReference type="GO" id="GO:0009236">
    <property type="term" value="P:cobalamin biosynthetic process"/>
    <property type="evidence" value="ECO:0007669"/>
    <property type="project" value="UniProtKB-UniPathway"/>
</dbReference>
<dbReference type="GO" id="GO:0008820">
    <property type="term" value="F:cobinamide phosphate guanylyltransferase activity"/>
    <property type="evidence" value="ECO:0007669"/>
    <property type="project" value="UniProtKB-EC"/>
</dbReference>
<dbReference type="Gene3D" id="3.40.50.300">
    <property type="entry name" value="P-loop containing nucleotide triphosphate hydrolases"/>
    <property type="match status" value="1"/>
</dbReference>
<protein>
    <recommendedName>
        <fullName evidence="16">Adenosylcobinamide kinase</fullName>
        <ecNumber evidence="8">2.7.1.156</ecNumber>
        <ecNumber evidence="9">2.7.7.62</ecNumber>
    </recommendedName>
    <alternativeName>
        <fullName evidence="17">Adenosylcobinamide-phosphate guanylyltransferase</fullName>
    </alternativeName>
</protein>
<sequence length="173" mass="17905">MLILLTGASNSGKSRFAETIASRFSGPRIYAATMVPCGAEGAARVDRHRRQRAGQGFVTAECPRGLDGISAGTDALVLLEDVSNLLANEMFGRGRPDAEDEALRQIVSLAGRAAVVIAVTIGGVSGEGCDAATKNYAAALAHLNERLAAAADAVIEMRGGAPRLLKGECPWIG</sequence>
<evidence type="ECO:0000256" key="1">
    <source>
        <dbReference type="ARBA" id="ARBA00000312"/>
    </source>
</evidence>
<evidence type="ECO:0000313" key="18">
    <source>
        <dbReference type="EMBL" id="MST56217.1"/>
    </source>
</evidence>
<dbReference type="PANTHER" id="PTHR34848">
    <property type="match status" value="1"/>
</dbReference>
<evidence type="ECO:0000256" key="8">
    <source>
        <dbReference type="ARBA" id="ARBA00012016"/>
    </source>
</evidence>
<dbReference type="Proteomes" id="UP000473699">
    <property type="component" value="Unassembled WGS sequence"/>
</dbReference>
<keyword evidence="15" id="KW-0342">GTP-binding</keyword>
<dbReference type="GO" id="GO:0005524">
    <property type="term" value="F:ATP binding"/>
    <property type="evidence" value="ECO:0007669"/>
    <property type="project" value="UniProtKB-KW"/>
</dbReference>
<comment type="catalytic activity">
    <reaction evidence="2">
        <text>adenosylcob(III)inamide phosphate + GTP + H(+) = adenosylcob(III)inamide-GDP + diphosphate</text>
        <dbReference type="Rhea" id="RHEA:22712"/>
        <dbReference type="ChEBI" id="CHEBI:15378"/>
        <dbReference type="ChEBI" id="CHEBI:33019"/>
        <dbReference type="ChEBI" id="CHEBI:37565"/>
        <dbReference type="ChEBI" id="CHEBI:58502"/>
        <dbReference type="ChEBI" id="CHEBI:60487"/>
        <dbReference type="EC" id="2.7.7.62"/>
    </reaction>
</comment>
<dbReference type="EMBL" id="VUNH01000010">
    <property type="protein sequence ID" value="MST56217.1"/>
    <property type="molecule type" value="Genomic_DNA"/>
</dbReference>
<keyword evidence="12" id="KW-0547">Nucleotide-binding</keyword>
<gene>
    <name evidence="18" type="ORF">FYJ74_09260</name>
</gene>
<evidence type="ECO:0000256" key="11">
    <source>
        <dbReference type="ARBA" id="ARBA00022679"/>
    </source>
</evidence>
<keyword evidence="18" id="KW-0548">Nucleotidyltransferase</keyword>
<dbReference type="PANTHER" id="PTHR34848:SF1">
    <property type="entry name" value="BIFUNCTIONAL ADENOSYLCOBALAMIN BIOSYNTHESIS PROTEIN COBU"/>
    <property type="match status" value="1"/>
</dbReference>
<comment type="pathway">
    <text evidence="5">Cofactor biosynthesis; adenosylcobalamin biosynthesis; adenosylcobalamin from cob(II)yrinate a,c-diamide: step 6/7.</text>
</comment>
<reference evidence="18 19" key="1">
    <citation type="submission" date="2019-08" db="EMBL/GenBank/DDBJ databases">
        <title>In-depth cultivation of the pig gut microbiome towards novel bacterial diversity and tailored functional studies.</title>
        <authorList>
            <person name="Wylensek D."/>
            <person name="Hitch T.C.A."/>
            <person name="Clavel T."/>
        </authorList>
    </citation>
    <scope>NUCLEOTIDE SEQUENCE [LARGE SCALE GENOMIC DNA]</scope>
    <source>
        <strain evidence="18 19">SM-530-WT-4B</strain>
    </source>
</reference>
<dbReference type="SUPFAM" id="SSF52540">
    <property type="entry name" value="P-loop containing nucleoside triphosphate hydrolases"/>
    <property type="match status" value="1"/>
</dbReference>
<comment type="similarity">
    <text evidence="7">Belongs to the CobU/CobP family.</text>
</comment>
<dbReference type="AlphaFoldDB" id="A0A6L5YEV5"/>
<comment type="caution">
    <text evidence="18">The sequence shown here is derived from an EMBL/GenBank/DDBJ whole genome shotgun (WGS) entry which is preliminary data.</text>
</comment>
<evidence type="ECO:0000256" key="2">
    <source>
        <dbReference type="ARBA" id="ARBA00000711"/>
    </source>
</evidence>
<keyword evidence="19" id="KW-1185">Reference proteome</keyword>
<name>A0A6L5YEV5_9BACT</name>
<keyword evidence="13 18" id="KW-0418">Kinase</keyword>
<evidence type="ECO:0000256" key="3">
    <source>
        <dbReference type="ARBA" id="ARBA00001522"/>
    </source>
</evidence>
<keyword evidence="14" id="KW-0067">ATP-binding</keyword>
<proteinExistence type="inferred from homology"/>
<evidence type="ECO:0000256" key="4">
    <source>
        <dbReference type="ARBA" id="ARBA00003889"/>
    </source>
</evidence>
<dbReference type="GO" id="GO:0043752">
    <property type="term" value="F:adenosylcobinamide kinase activity"/>
    <property type="evidence" value="ECO:0007669"/>
    <property type="project" value="UniProtKB-EC"/>
</dbReference>
<evidence type="ECO:0000256" key="15">
    <source>
        <dbReference type="ARBA" id="ARBA00023134"/>
    </source>
</evidence>
<evidence type="ECO:0000256" key="10">
    <source>
        <dbReference type="ARBA" id="ARBA00022573"/>
    </source>
</evidence>
<organism evidence="18 19">
    <name type="scientific">Pyramidobacter porci</name>
    <dbReference type="NCBI Taxonomy" id="2605789"/>
    <lineage>
        <taxon>Bacteria</taxon>
        <taxon>Thermotogati</taxon>
        <taxon>Synergistota</taxon>
        <taxon>Synergistia</taxon>
        <taxon>Synergistales</taxon>
        <taxon>Dethiosulfovibrionaceae</taxon>
        <taxon>Pyramidobacter</taxon>
    </lineage>
</organism>
<comment type="catalytic activity">
    <reaction evidence="3">
        <text>adenosylcob(III)inamide + GTP = adenosylcob(III)inamide phosphate + GDP + H(+)</text>
        <dbReference type="Rhea" id="RHEA:15765"/>
        <dbReference type="ChEBI" id="CHEBI:2480"/>
        <dbReference type="ChEBI" id="CHEBI:15378"/>
        <dbReference type="ChEBI" id="CHEBI:37565"/>
        <dbReference type="ChEBI" id="CHEBI:58189"/>
        <dbReference type="ChEBI" id="CHEBI:58502"/>
        <dbReference type="EC" id="2.7.1.156"/>
    </reaction>
</comment>
<dbReference type="InterPro" id="IPR003203">
    <property type="entry name" value="CobU/CobP"/>
</dbReference>
<comment type="catalytic activity">
    <reaction evidence="1">
        <text>adenosylcob(III)inamide + ATP = adenosylcob(III)inamide phosphate + ADP + H(+)</text>
        <dbReference type="Rhea" id="RHEA:15769"/>
        <dbReference type="ChEBI" id="CHEBI:2480"/>
        <dbReference type="ChEBI" id="CHEBI:15378"/>
        <dbReference type="ChEBI" id="CHEBI:30616"/>
        <dbReference type="ChEBI" id="CHEBI:58502"/>
        <dbReference type="ChEBI" id="CHEBI:456216"/>
        <dbReference type="EC" id="2.7.1.156"/>
    </reaction>
</comment>
<keyword evidence="11 18" id="KW-0808">Transferase</keyword>
<dbReference type="EC" id="2.7.1.156" evidence="8"/>
<evidence type="ECO:0000256" key="6">
    <source>
        <dbReference type="ARBA" id="ARBA00005159"/>
    </source>
</evidence>
<evidence type="ECO:0000256" key="16">
    <source>
        <dbReference type="ARBA" id="ARBA00029570"/>
    </source>
</evidence>
<evidence type="ECO:0000256" key="17">
    <source>
        <dbReference type="ARBA" id="ARBA00030571"/>
    </source>
</evidence>
<dbReference type="InterPro" id="IPR027417">
    <property type="entry name" value="P-loop_NTPase"/>
</dbReference>
<dbReference type="UniPathway" id="UPA00148">
    <property type="reaction ID" value="UER00236"/>
</dbReference>
<dbReference type="RefSeq" id="WP_154529300.1">
    <property type="nucleotide sequence ID" value="NZ_JAXDZJ010000062.1"/>
</dbReference>
<comment type="function">
    <text evidence="4">Catalyzes ATP-dependent phosphorylation of adenosylcobinamide and addition of GMP to adenosylcobinamide phosphate.</text>
</comment>
<evidence type="ECO:0000256" key="13">
    <source>
        <dbReference type="ARBA" id="ARBA00022777"/>
    </source>
</evidence>
<evidence type="ECO:0000313" key="19">
    <source>
        <dbReference type="Proteomes" id="UP000473699"/>
    </source>
</evidence>
<accession>A0A6L5YEV5</accession>
<dbReference type="GO" id="GO:0005525">
    <property type="term" value="F:GTP binding"/>
    <property type="evidence" value="ECO:0007669"/>
    <property type="project" value="UniProtKB-KW"/>
</dbReference>
<evidence type="ECO:0000256" key="12">
    <source>
        <dbReference type="ARBA" id="ARBA00022741"/>
    </source>
</evidence>
<evidence type="ECO:0000256" key="5">
    <source>
        <dbReference type="ARBA" id="ARBA00004692"/>
    </source>
</evidence>
<evidence type="ECO:0000256" key="9">
    <source>
        <dbReference type="ARBA" id="ARBA00012523"/>
    </source>
</evidence>